<protein>
    <submittedName>
        <fullName evidence="1">Uncharacterized protein</fullName>
    </submittedName>
</protein>
<gene>
    <name evidence="1" type="ORF">PSSU_1703</name>
</gene>
<organism evidence="1 2">
    <name type="scientific">Pseudoscardovia suis</name>
    <dbReference type="NCBI Taxonomy" id="987063"/>
    <lineage>
        <taxon>Bacteria</taxon>
        <taxon>Bacillati</taxon>
        <taxon>Actinomycetota</taxon>
        <taxon>Actinomycetes</taxon>
        <taxon>Bifidobacteriales</taxon>
        <taxon>Bifidobacteriaceae</taxon>
        <taxon>Pseudoscardovia</taxon>
    </lineage>
</organism>
<dbReference type="EMBL" id="MWWQ01000019">
    <property type="protein sequence ID" value="OZG48879.1"/>
    <property type="molecule type" value="Genomic_DNA"/>
</dbReference>
<evidence type="ECO:0000313" key="2">
    <source>
        <dbReference type="Proteomes" id="UP000216454"/>
    </source>
</evidence>
<sequence>MTSSKPTQEITITVPITFRVDKYDLTYTYAGETLSSTVEENIAGYVLDHLDTTGIARYIKDFLESYEGKDILTDAISANDDSVDAALPDGYKEAHEADMRAEEADGSGYAITDNIELLDKALANA</sequence>
<accession>A0A261EPU7</accession>
<dbReference type="Proteomes" id="UP000216454">
    <property type="component" value="Unassembled WGS sequence"/>
</dbReference>
<name>A0A261EPU7_9BIFI</name>
<dbReference type="AlphaFoldDB" id="A0A261EPU7"/>
<evidence type="ECO:0000313" key="1">
    <source>
        <dbReference type="EMBL" id="OZG48879.1"/>
    </source>
</evidence>
<proteinExistence type="predicted"/>
<reference evidence="1 2" key="1">
    <citation type="journal article" date="2017" name="BMC Genomics">
        <title>Comparative genomic and phylogenomic analyses of the Bifidobacteriaceae family.</title>
        <authorList>
            <person name="Lugli G.A."/>
            <person name="Milani C."/>
            <person name="Turroni F."/>
            <person name="Duranti S."/>
            <person name="Mancabelli L."/>
            <person name="Mangifesta M."/>
            <person name="Ferrario C."/>
            <person name="Modesto M."/>
            <person name="Mattarelli P."/>
            <person name="Jiri K."/>
            <person name="van Sinderen D."/>
            <person name="Ventura M."/>
        </authorList>
    </citation>
    <scope>NUCLEOTIDE SEQUENCE [LARGE SCALE GENOMIC DNA]</scope>
    <source>
        <strain evidence="1 2">DSM 24744</strain>
    </source>
</reference>
<dbReference type="RefSeq" id="WP_094692007.1">
    <property type="nucleotide sequence ID" value="NZ_MWWQ01000019.1"/>
</dbReference>
<keyword evidence="2" id="KW-1185">Reference proteome</keyword>
<comment type="caution">
    <text evidence="1">The sequence shown here is derived from an EMBL/GenBank/DDBJ whole genome shotgun (WGS) entry which is preliminary data.</text>
</comment>